<dbReference type="STRING" id="545619.SAMN04489860_0548"/>
<dbReference type="AlphaFoldDB" id="A0A1H1NJG9"/>
<proteinExistence type="inferred from homology"/>
<keyword evidence="8" id="KW-1185">Reference proteome</keyword>
<dbReference type="Gene3D" id="3.40.1190.20">
    <property type="match status" value="1"/>
</dbReference>
<dbReference type="InterPro" id="IPR002173">
    <property type="entry name" value="Carboh/pur_kinase_PfkB_CS"/>
</dbReference>
<dbReference type="InterPro" id="IPR011611">
    <property type="entry name" value="PfkB_dom"/>
</dbReference>
<dbReference type="EMBL" id="LT629776">
    <property type="protein sequence ID" value="SDR99023.1"/>
    <property type="molecule type" value="Genomic_DNA"/>
</dbReference>
<dbReference type="RefSeq" id="WP_083371492.1">
    <property type="nucleotide sequence ID" value="NZ_LT629776.1"/>
</dbReference>
<dbReference type="PANTHER" id="PTHR43085:SF1">
    <property type="entry name" value="PSEUDOURIDINE KINASE-RELATED"/>
    <property type="match status" value="1"/>
</dbReference>
<evidence type="ECO:0000256" key="2">
    <source>
        <dbReference type="ARBA" id="ARBA00022679"/>
    </source>
</evidence>
<evidence type="ECO:0000256" key="5">
    <source>
        <dbReference type="ARBA" id="ARBA00022840"/>
    </source>
</evidence>
<dbReference type="GO" id="GO:0005524">
    <property type="term" value="F:ATP binding"/>
    <property type="evidence" value="ECO:0007669"/>
    <property type="project" value="UniProtKB-KW"/>
</dbReference>
<organism evidence="7 8">
    <name type="scientific">Paraoerskovia marina</name>
    <dbReference type="NCBI Taxonomy" id="545619"/>
    <lineage>
        <taxon>Bacteria</taxon>
        <taxon>Bacillati</taxon>
        <taxon>Actinomycetota</taxon>
        <taxon>Actinomycetes</taxon>
        <taxon>Micrococcales</taxon>
        <taxon>Cellulomonadaceae</taxon>
        <taxon>Paraoerskovia</taxon>
    </lineage>
</organism>
<dbReference type="OrthoDB" id="9808601at2"/>
<reference evidence="7 8" key="1">
    <citation type="submission" date="2016-10" db="EMBL/GenBank/DDBJ databases">
        <authorList>
            <person name="de Groot N.N."/>
        </authorList>
    </citation>
    <scope>NUCLEOTIDE SEQUENCE [LARGE SCALE GENOMIC DNA]</scope>
    <source>
        <strain evidence="7 8">DSM 22126</strain>
    </source>
</reference>
<dbReference type="InterPro" id="IPR029056">
    <property type="entry name" value="Ribokinase-like"/>
</dbReference>
<comment type="similarity">
    <text evidence="1">Belongs to the carbohydrate kinase PfkB family.</text>
</comment>
<dbReference type="eggNOG" id="COG0524">
    <property type="taxonomic scope" value="Bacteria"/>
</dbReference>
<keyword evidence="2" id="KW-0808">Transferase</keyword>
<protein>
    <submittedName>
        <fullName evidence="7">2-dehydro-3-deoxygluconokinase</fullName>
    </submittedName>
</protein>
<accession>A0A1H1NJG9</accession>
<name>A0A1H1NJG9_9CELL</name>
<dbReference type="Pfam" id="PF00294">
    <property type="entry name" value="PfkB"/>
    <property type="match status" value="1"/>
</dbReference>
<dbReference type="PROSITE" id="PS00584">
    <property type="entry name" value="PFKB_KINASES_2"/>
    <property type="match status" value="1"/>
</dbReference>
<evidence type="ECO:0000259" key="6">
    <source>
        <dbReference type="Pfam" id="PF00294"/>
    </source>
</evidence>
<dbReference type="SUPFAM" id="SSF53613">
    <property type="entry name" value="Ribokinase-like"/>
    <property type="match status" value="1"/>
</dbReference>
<dbReference type="PANTHER" id="PTHR43085">
    <property type="entry name" value="HEXOKINASE FAMILY MEMBER"/>
    <property type="match status" value="1"/>
</dbReference>
<keyword evidence="5" id="KW-0067">ATP-binding</keyword>
<feature type="domain" description="Carbohydrate kinase PfkB" evidence="6">
    <location>
        <begin position="6"/>
        <end position="295"/>
    </location>
</feature>
<dbReference type="InterPro" id="IPR050306">
    <property type="entry name" value="PfkB_Carbo_kinase"/>
</dbReference>
<gene>
    <name evidence="7" type="ORF">SAMN04489860_0548</name>
</gene>
<evidence type="ECO:0000256" key="3">
    <source>
        <dbReference type="ARBA" id="ARBA00022741"/>
    </source>
</evidence>
<evidence type="ECO:0000313" key="7">
    <source>
        <dbReference type="EMBL" id="SDR99023.1"/>
    </source>
</evidence>
<keyword evidence="4 7" id="KW-0418">Kinase</keyword>
<dbReference type="GO" id="GO:0016301">
    <property type="term" value="F:kinase activity"/>
    <property type="evidence" value="ECO:0007669"/>
    <property type="project" value="UniProtKB-KW"/>
</dbReference>
<evidence type="ECO:0000313" key="8">
    <source>
        <dbReference type="Proteomes" id="UP000185663"/>
    </source>
</evidence>
<sequence>MSTAPVLTVGETMVLVAGTRHEPLQQGTPMSLGMGGAESNVAIGLRRLGTAAHWVGRVGDDSAGDLVERLLLGEGVQTTCLRDPSAPTGLMLKERRSTMETRVWYYRQASAGSRLAPGDVPDEAVTGAALVHLTGITAALSPSARALTLQVAALAAGSGVPVSFDLNYRAGLWSPDDARALYREILPLCTLVFAGDDEAAIAVGSAPDARTYARRLLDLGAGTAVVKRGADGALSSGPGGTHERPAVPVTVRDTIGAGDAFVAGYLADVVDGQDAATALGTAVAVGAYACTGDGDWEVLPRRREIARLLDPEPVSR</sequence>
<evidence type="ECO:0000256" key="1">
    <source>
        <dbReference type="ARBA" id="ARBA00010688"/>
    </source>
</evidence>
<evidence type="ECO:0000256" key="4">
    <source>
        <dbReference type="ARBA" id="ARBA00022777"/>
    </source>
</evidence>
<dbReference type="Proteomes" id="UP000185663">
    <property type="component" value="Chromosome I"/>
</dbReference>
<dbReference type="CDD" id="cd01166">
    <property type="entry name" value="KdgK"/>
    <property type="match status" value="1"/>
</dbReference>
<keyword evidence="3" id="KW-0547">Nucleotide-binding</keyword>